<feature type="region of interest" description="Disordered" evidence="1">
    <location>
        <begin position="125"/>
        <end position="160"/>
    </location>
</feature>
<dbReference type="Proteomes" id="UP001469553">
    <property type="component" value="Unassembled WGS sequence"/>
</dbReference>
<comment type="caution">
    <text evidence="2">The sequence shown here is derived from an EMBL/GenBank/DDBJ whole genome shotgun (WGS) entry which is preliminary data.</text>
</comment>
<sequence>MGSVLVICETEVGQDVSVIRPGGRILTVLCSSRDLFLSLIRLSSLTAKLISPFKVLGSSINANSSFNGSFKDWKKAALSTQSFQPEGAARVRKSMENSATDWFLCLIDHNLRAVAVKSISQEKTCQNSSSKSENVQPKSKQLEKRTSAHLRALPVSNPRT</sequence>
<keyword evidence="3" id="KW-1185">Reference proteome</keyword>
<proteinExistence type="predicted"/>
<evidence type="ECO:0000313" key="3">
    <source>
        <dbReference type="Proteomes" id="UP001469553"/>
    </source>
</evidence>
<dbReference type="EMBL" id="JAHRIP010092764">
    <property type="protein sequence ID" value="MEQ2317107.1"/>
    <property type="molecule type" value="Genomic_DNA"/>
</dbReference>
<accession>A0ABV1AGN0</accession>
<feature type="compositionally biased region" description="Polar residues" evidence="1">
    <location>
        <begin position="125"/>
        <end position="139"/>
    </location>
</feature>
<evidence type="ECO:0000256" key="1">
    <source>
        <dbReference type="SAM" id="MobiDB-lite"/>
    </source>
</evidence>
<protein>
    <submittedName>
        <fullName evidence="2">Uncharacterized protein</fullName>
    </submittedName>
</protein>
<gene>
    <name evidence="2" type="ORF">AMECASPLE_039344</name>
</gene>
<organism evidence="2 3">
    <name type="scientific">Ameca splendens</name>
    <dbReference type="NCBI Taxonomy" id="208324"/>
    <lineage>
        <taxon>Eukaryota</taxon>
        <taxon>Metazoa</taxon>
        <taxon>Chordata</taxon>
        <taxon>Craniata</taxon>
        <taxon>Vertebrata</taxon>
        <taxon>Euteleostomi</taxon>
        <taxon>Actinopterygii</taxon>
        <taxon>Neopterygii</taxon>
        <taxon>Teleostei</taxon>
        <taxon>Neoteleostei</taxon>
        <taxon>Acanthomorphata</taxon>
        <taxon>Ovalentaria</taxon>
        <taxon>Atherinomorphae</taxon>
        <taxon>Cyprinodontiformes</taxon>
        <taxon>Goodeidae</taxon>
        <taxon>Ameca</taxon>
    </lineage>
</organism>
<evidence type="ECO:0000313" key="2">
    <source>
        <dbReference type="EMBL" id="MEQ2317107.1"/>
    </source>
</evidence>
<reference evidence="2 3" key="1">
    <citation type="submission" date="2021-06" db="EMBL/GenBank/DDBJ databases">
        <authorList>
            <person name="Palmer J.M."/>
        </authorList>
    </citation>
    <scope>NUCLEOTIDE SEQUENCE [LARGE SCALE GENOMIC DNA]</scope>
    <source>
        <strain evidence="2 3">AS_MEX2019</strain>
        <tissue evidence="2">Muscle</tissue>
    </source>
</reference>
<name>A0ABV1AGN0_9TELE</name>